<accession>A0A1H1KCJ7</accession>
<evidence type="ECO:0000313" key="2">
    <source>
        <dbReference type="EMBL" id="SDR60048.1"/>
    </source>
</evidence>
<organism evidence="2 3">
    <name type="scientific">Paraburkholderia tuberum</name>
    <dbReference type="NCBI Taxonomy" id="157910"/>
    <lineage>
        <taxon>Bacteria</taxon>
        <taxon>Pseudomonadati</taxon>
        <taxon>Pseudomonadota</taxon>
        <taxon>Betaproteobacteria</taxon>
        <taxon>Burkholderiales</taxon>
        <taxon>Burkholderiaceae</taxon>
        <taxon>Paraburkholderia</taxon>
    </lineage>
</organism>
<feature type="signal peptide" evidence="1">
    <location>
        <begin position="1"/>
        <end position="21"/>
    </location>
</feature>
<proteinExistence type="predicted"/>
<dbReference type="Pfam" id="PF13663">
    <property type="entry name" value="DUF4148"/>
    <property type="match status" value="1"/>
</dbReference>
<dbReference type="Proteomes" id="UP000199365">
    <property type="component" value="Unassembled WGS sequence"/>
</dbReference>
<sequence>MNTYSRPALIALLGASSVASAYGQPSMQSYDPSAPKARAQVIAELNEWFAAGFNPQEWYYYPENALSAGRLVAQRRAETAPIQQ</sequence>
<dbReference type="RefSeq" id="WP_090811392.1">
    <property type="nucleotide sequence ID" value="NZ_FNKX01000003.1"/>
</dbReference>
<feature type="chain" id="PRO_5011518720" description="DUF4148 domain-containing protein" evidence="1">
    <location>
        <begin position="22"/>
        <end position="84"/>
    </location>
</feature>
<dbReference type="EMBL" id="FNKX01000003">
    <property type="protein sequence ID" value="SDR60048.1"/>
    <property type="molecule type" value="Genomic_DNA"/>
</dbReference>
<dbReference type="AlphaFoldDB" id="A0A1H1KCJ7"/>
<keyword evidence="1" id="KW-0732">Signal</keyword>
<evidence type="ECO:0000313" key="3">
    <source>
        <dbReference type="Proteomes" id="UP000199365"/>
    </source>
</evidence>
<protein>
    <recommendedName>
        <fullName evidence="4">DUF4148 domain-containing protein</fullName>
    </recommendedName>
</protein>
<keyword evidence="3" id="KW-1185">Reference proteome</keyword>
<reference evidence="3" key="1">
    <citation type="submission" date="2016-10" db="EMBL/GenBank/DDBJ databases">
        <authorList>
            <person name="Varghese N."/>
            <person name="Submissions S."/>
        </authorList>
    </citation>
    <scope>NUCLEOTIDE SEQUENCE [LARGE SCALE GENOMIC DNA]</scope>
    <source>
        <strain evidence="3">DUS833</strain>
    </source>
</reference>
<dbReference type="STRING" id="157910.SAMN05445850_7100"/>
<name>A0A1H1KCJ7_9BURK</name>
<evidence type="ECO:0008006" key="4">
    <source>
        <dbReference type="Google" id="ProtNLM"/>
    </source>
</evidence>
<dbReference type="InterPro" id="IPR025421">
    <property type="entry name" value="DUF4148"/>
</dbReference>
<evidence type="ECO:0000256" key="1">
    <source>
        <dbReference type="SAM" id="SignalP"/>
    </source>
</evidence>
<gene>
    <name evidence="2" type="ORF">SAMN05445850_7100</name>
</gene>